<keyword evidence="2" id="KW-0539">Nucleus</keyword>
<protein>
    <recommendedName>
        <fullName evidence="3">KNOX1 domain-containing protein</fullName>
    </recommendedName>
</protein>
<proteinExistence type="predicted"/>
<evidence type="ECO:0000259" key="3">
    <source>
        <dbReference type="SMART" id="SM01255"/>
    </source>
</evidence>
<evidence type="ECO:0000256" key="2">
    <source>
        <dbReference type="ARBA" id="ARBA00023242"/>
    </source>
</evidence>
<dbReference type="Pfam" id="PF03790">
    <property type="entry name" value="KNOX1"/>
    <property type="match status" value="1"/>
</dbReference>
<keyword evidence="5" id="KW-1185">Reference proteome</keyword>
<feature type="domain" description="KNOX1" evidence="3">
    <location>
        <begin position="8"/>
        <end position="52"/>
    </location>
</feature>
<comment type="caution">
    <text evidence="4">The sequence shown here is derived from an EMBL/GenBank/DDBJ whole genome shotgun (WGS) entry which is preliminary data.</text>
</comment>
<dbReference type="EMBL" id="JAGGNH010000001">
    <property type="protein sequence ID" value="KAJ0986915.1"/>
    <property type="molecule type" value="Genomic_DNA"/>
</dbReference>
<reference evidence="4" key="1">
    <citation type="submission" date="2021-03" db="EMBL/GenBank/DDBJ databases">
        <authorList>
            <person name="Li Z."/>
            <person name="Yang C."/>
        </authorList>
    </citation>
    <scope>NUCLEOTIDE SEQUENCE</scope>
    <source>
        <strain evidence="4">Dzin_1.0</strain>
        <tissue evidence="4">Leaf</tissue>
    </source>
</reference>
<evidence type="ECO:0000256" key="1">
    <source>
        <dbReference type="ARBA" id="ARBA00004123"/>
    </source>
</evidence>
<dbReference type="GO" id="GO:0003677">
    <property type="term" value="F:DNA binding"/>
    <property type="evidence" value="ECO:0007669"/>
    <property type="project" value="InterPro"/>
</dbReference>
<organism evidence="4 5">
    <name type="scientific">Dioscorea zingiberensis</name>
    <dbReference type="NCBI Taxonomy" id="325984"/>
    <lineage>
        <taxon>Eukaryota</taxon>
        <taxon>Viridiplantae</taxon>
        <taxon>Streptophyta</taxon>
        <taxon>Embryophyta</taxon>
        <taxon>Tracheophyta</taxon>
        <taxon>Spermatophyta</taxon>
        <taxon>Magnoliopsida</taxon>
        <taxon>Liliopsida</taxon>
        <taxon>Dioscoreales</taxon>
        <taxon>Dioscoreaceae</taxon>
        <taxon>Dioscorea</taxon>
    </lineage>
</organism>
<dbReference type="AlphaFoldDB" id="A0A9D5D7R3"/>
<evidence type="ECO:0000313" key="5">
    <source>
        <dbReference type="Proteomes" id="UP001085076"/>
    </source>
</evidence>
<accession>A0A9D5D7R3</accession>
<evidence type="ECO:0000313" key="4">
    <source>
        <dbReference type="EMBL" id="KAJ0986915.1"/>
    </source>
</evidence>
<dbReference type="Proteomes" id="UP001085076">
    <property type="component" value="Miscellaneous, Linkage group lg01"/>
</dbReference>
<gene>
    <name evidence="4" type="ORF">J5N97_005271</name>
</gene>
<name>A0A9D5D7R3_9LILI</name>
<dbReference type="SMART" id="SM01255">
    <property type="entry name" value="KNOX1"/>
    <property type="match status" value="1"/>
</dbReference>
<comment type="subcellular location">
    <subcellularLocation>
        <location evidence="1">Nucleus</location>
    </subcellularLocation>
</comment>
<dbReference type="InterPro" id="IPR005540">
    <property type="entry name" value="KNOX1"/>
</dbReference>
<dbReference type="GO" id="GO:0005634">
    <property type="term" value="C:nucleus"/>
    <property type="evidence" value="ECO:0007669"/>
    <property type="project" value="UniProtKB-SubCell"/>
</dbReference>
<reference evidence="4" key="2">
    <citation type="journal article" date="2022" name="Hortic Res">
        <title>The genome of Dioscorea zingiberensis sheds light on the biosynthesis, origin and evolution of the medicinally important diosgenin saponins.</title>
        <authorList>
            <person name="Li Y."/>
            <person name="Tan C."/>
            <person name="Li Z."/>
            <person name="Guo J."/>
            <person name="Li S."/>
            <person name="Chen X."/>
            <person name="Wang C."/>
            <person name="Dai X."/>
            <person name="Yang H."/>
            <person name="Song W."/>
            <person name="Hou L."/>
            <person name="Xu J."/>
            <person name="Tong Z."/>
            <person name="Xu A."/>
            <person name="Yuan X."/>
            <person name="Wang W."/>
            <person name="Yang Q."/>
            <person name="Chen L."/>
            <person name="Sun Z."/>
            <person name="Wang K."/>
            <person name="Pan B."/>
            <person name="Chen J."/>
            <person name="Bao Y."/>
            <person name="Liu F."/>
            <person name="Qi X."/>
            <person name="Gang D.R."/>
            <person name="Wen J."/>
            <person name="Li J."/>
        </authorList>
    </citation>
    <scope>NUCLEOTIDE SEQUENCE</scope>
    <source>
        <strain evidence="4">Dzin_1.0</strain>
    </source>
</reference>
<sequence length="101" mass="11398">MTDEQQSHLVKAEMALHPLFEQLVSSHVSSLHVATPIDHLLIINAQLAQSHHLLRSYAAQHRQSCFSCGGAPKVLIFGLKEFLLCELWVMENKILNAIPFR</sequence>